<evidence type="ECO:0000256" key="5">
    <source>
        <dbReference type="ARBA" id="ARBA00020267"/>
    </source>
</evidence>
<sequence length="757" mass="83953">MWTRNANGESFTKSTELKGHEDWVTSISTTRFVKNENGENSAIKHWNDGDVIMASGSQDFYCRLWRFSAVNASRQNKNSHEDSSDGFSAFAGGSFEKFSVKKHYMRIGDKEYSVELESVLSGHEGWVHSVMFQRPVSSEEDLQLITASADQSILVWRPDSLTGVWNSELRLGEVSTGSYSFGFYTGILREDGEMIVASGYQGSLHIWRKINAEPLATGISLPGWEQDVAPTGHFGVVSDIQWEPKGRYLLSHSLDKTARIFGEWKSSNKDYGWHEIARPQIHGYELNCATFVSPLCYASGADEKVVRVFDAPNHFVETFDTLCFNSSEGANSQEAVNELKLSTDISTDTTGTLSMRPAEASVPPLGLSNKAVFQHELDEVEGDEKDANQDHQDSINNYGGARTQTTVEALSASTSITVPKSTLHPYCHPPLEESLRRRTLWPESEKLYGHPYETFAVASNLLNGSSSWLAVSCKASSAKNANIRLYKTKDWRPPQHSNNGVLAAHSLTVTGMAFCPRLVNLDTTILNDQSDQNSSPSALVPCLLMLTVGRDRGVSLFCQPQPHISPNTSNSDSDIDHSTSSDVQLDPQSPVLLLQHFSKVHARIVWDCSWSPDGFIFGTASRDKTIKLWAPSTSNKGFNVFHTIKLSEASTAISITHPPKYNTATSTIREYWIAVGFESGLISVVHCALDTSKLEQSGYLPSISLVTKLDSTFSHNLKVNKLKWRPLQNDNDLYTNDSRHLASCSDDNTFRVYSISI</sequence>
<evidence type="ECO:0000256" key="10">
    <source>
        <dbReference type="ARBA" id="ARBA00023242"/>
    </source>
</evidence>
<keyword evidence="9" id="KW-0677">Repeat</keyword>
<dbReference type="OrthoDB" id="27911at2759"/>
<dbReference type="SUPFAM" id="SSF50978">
    <property type="entry name" value="WD40 repeat-like"/>
    <property type="match status" value="2"/>
</dbReference>
<keyword evidence="7 11" id="KW-0853">WD repeat</keyword>
<evidence type="ECO:0000256" key="1">
    <source>
        <dbReference type="ARBA" id="ARBA00004123"/>
    </source>
</evidence>
<proteinExistence type="inferred from homology"/>
<dbReference type="Proteomes" id="UP000188320">
    <property type="component" value="Unassembled WGS sequence"/>
</dbReference>
<dbReference type="UniPathway" id="UPA00988"/>
<dbReference type="GO" id="GO:0005634">
    <property type="term" value="C:nucleus"/>
    <property type="evidence" value="ECO:0007669"/>
    <property type="project" value="UniProtKB-SubCell"/>
</dbReference>
<evidence type="ECO:0000256" key="2">
    <source>
        <dbReference type="ARBA" id="ARBA00004496"/>
    </source>
</evidence>
<dbReference type="InterPro" id="IPR036322">
    <property type="entry name" value="WD40_repeat_dom_sf"/>
</dbReference>
<evidence type="ECO:0000313" key="15">
    <source>
        <dbReference type="Proteomes" id="UP000188320"/>
    </source>
</evidence>
<dbReference type="InterPro" id="IPR001680">
    <property type="entry name" value="WD40_rpt"/>
</dbReference>
<reference evidence="14" key="2">
    <citation type="submission" date="2017-01" db="EMBL/GenBank/DDBJ databases">
        <authorList>
            <person name="Mah S.A."/>
            <person name="Swanson W.J."/>
            <person name="Moy G.W."/>
            <person name="Vacquier V.D."/>
        </authorList>
    </citation>
    <scope>NUCLEOTIDE SEQUENCE [LARGE SCALE GENOMIC DNA]</scope>
    <source>
        <strain evidence="14">COL-18-3</strain>
    </source>
</reference>
<gene>
    <name evidence="14" type="ORF">AX774_g3940</name>
    <name evidence="13" type="ORF">AX774_g6456</name>
</gene>
<evidence type="ECO:0000256" key="11">
    <source>
        <dbReference type="PROSITE-ProRule" id="PRU00221"/>
    </source>
</evidence>
<dbReference type="SMART" id="SM00320">
    <property type="entry name" value="WD40"/>
    <property type="match status" value="7"/>
</dbReference>
<evidence type="ECO:0000256" key="4">
    <source>
        <dbReference type="ARBA" id="ARBA00005881"/>
    </source>
</evidence>
<evidence type="ECO:0000256" key="3">
    <source>
        <dbReference type="ARBA" id="ARBA00005043"/>
    </source>
</evidence>
<comment type="subcellular location">
    <subcellularLocation>
        <location evidence="2">Cytoplasm</location>
    </subcellularLocation>
    <subcellularLocation>
        <location evidence="1">Nucleus</location>
    </subcellularLocation>
</comment>
<keyword evidence="8" id="KW-0819">tRNA processing</keyword>
<dbReference type="InterPro" id="IPR015943">
    <property type="entry name" value="WD40/YVTN_repeat-like_dom_sf"/>
</dbReference>
<dbReference type="Pfam" id="PF00400">
    <property type="entry name" value="WD40"/>
    <property type="match status" value="5"/>
</dbReference>
<name>A0A1R1PNP8_ZANCU</name>
<accession>A0A1R1PNP8</accession>
<protein>
    <recommendedName>
        <fullName evidence="5">Elongator complex protein 2</fullName>
    </recommendedName>
</protein>
<feature type="repeat" description="WD" evidence="11">
    <location>
        <begin position="598"/>
        <end position="629"/>
    </location>
</feature>
<feature type="repeat" description="WD" evidence="11">
    <location>
        <begin position="230"/>
        <end position="261"/>
    </location>
</feature>
<dbReference type="Gene3D" id="2.130.10.10">
    <property type="entry name" value="YVTN repeat-like/Quinoprotein amine dehydrogenase"/>
    <property type="match status" value="3"/>
</dbReference>
<evidence type="ECO:0000256" key="6">
    <source>
        <dbReference type="ARBA" id="ARBA00022490"/>
    </source>
</evidence>
<dbReference type="AlphaFoldDB" id="A0A1R1PNP8"/>
<evidence type="ECO:0000313" key="13">
    <source>
        <dbReference type="EMBL" id="OMH80129.1"/>
    </source>
</evidence>
<comment type="caution">
    <text evidence="14">The sequence shown here is derived from an EMBL/GenBank/DDBJ whole genome shotgun (WGS) entry which is preliminary data.</text>
</comment>
<dbReference type="GO" id="GO:0002098">
    <property type="term" value="P:tRNA wobble uridine modification"/>
    <property type="evidence" value="ECO:0007669"/>
    <property type="project" value="InterPro"/>
</dbReference>
<dbReference type="InterPro" id="IPR037289">
    <property type="entry name" value="Elp2"/>
</dbReference>
<evidence type="ECO:0000256" key="12">
    <source>
        <dbReference type="SAM" id="MobiDB-lite"/>
    </source>
</evidence>
<organism evidence="14 15">
    <name type="scientific">Zancudomyces culisetae</name>
    <name type="common">Gut fungus</name>
    <name type="synonym">Smittium culisetae</name>
    <dbReference type="NCBI Taxonomy" id="1213189"/>
    <lineage>
        <taxon>Eukaryota</taxon>
        <taxon>Fungi</taxon>
        <taxon>Fungi incertae sedis</taxon>
        <taxon>Zoopagomycota</taxon>
        <taxon>Kickxellomycotina</taxon>
        <taxon>Harpellomycetes</taxon>
        <taxon>Harpellales</taxon>
        <taxon>Legeriomycetaceae</taxon>
        <taxon>Zancudomyces</taxon>
    </lineage>
</organism>
<comment type="pathway">
    <text evidence="3">tRNA modification; 5-methoxycarbonylmethyl-2-thiouridine-tRNA biosynthesis.</text>
</comment>
<dbReference type="GO" id="GO:0033588">
    <property type="term" value="C:elongator holoenzyme complex"/>
    <property type="evidence" value="ECO:0007669"/>
    <property type="project" value="InterPro"/>
</dbReference>
<dbReference type="PANTHER" id="PTHR44111:SF1">
    <property type="entry name" value="ELONGATOR COMPLEX PROTEIN 2"/>
    <property type="match status" value="1"/>
</dbReference>
<keyword evidence="15" id="KW-1185">Reference proteome</keyword>
<evidence type="ECO:0000313" key="14">
    <source>
        <dbReference type="EMBL" id="OMH82588.1"/>
    </source>
</evidence>
<evidence type="ECO:0000256" key="8">
    <source>
        <dbReference type="ARBA" id="ARBA00022694"/>
    </source>
</evidence>
<evidence type="ECO:0000256" key="7">
    <source>
        <dbReference type="ARBA" id="ARBA00022574"/>
    </source>
</evidence>
<feature type="region of interest" description="Disordered" evidence="12">
    <location>
        <begin position="559"/>
        <end position="582"/>
    </location>
</feature>
<dbReference type="PROSITE" id="PS50294">
    <property type="entry name" value="WD_REPEATS_REGION"/>
    <property type="match status" value="1"/>
</dbReference>
<dbReference type="GO" id="GO:0005737">
    <property type="term" value="C:cytoplasm"/>
    <property type="evidence" value="ECO:0007669"/>
    <property type="project" value="UniProtKB-SubCell"/>
</dbReference>
<keyword evidence="10" id="KW-0539">Nucleus</keyword>
<comment type="similarity">
    <text evidence="4">Belongs to the WD repeat ELP2 family.</text>
</comment>
<reference evidence="15" key="1">
    <citation type="submission" date="2017-01" db="EMBL/GenBank/DDBJ databases">
        <authorList>
            <person name="Wang Y."/>
            <person name="White M."/>
            <person name="Kvist S."/>
            <person name="Moncalvo J.-M."/>
        </authorList>
    </citation>
    <scope>NUCLEOTIDE SEQUENCE [LARGE SCALE GENOMIC DNA]</scope>
    <source>
        <strain evidence="15">COL-18-3</strain>
    </source>
</reference>
<dbReference type="PANTHER" id="PTHR44111">
    <property type="entry name" value="ELONGATOR COMPLEX PROTEIN 2"/>
    <property type="match status" value="1"/>
</dbReference>
<evidence type="ECO:0000256" key="9">
    <source>
        <dbReference type="ARBA" id="ARBA00022737"/>
    </source>
</evidence>
<dbReference type="EMBL" id="LSSK01000635">
    <property type="protein sequence ID" value="OMH82588.1"/>
    <property type="molecule type" value="Genomic_DNA"/>
</dbReference>
<dbReference type="EMBL" id="LSSK01001304">
    <property type="protein sequence ID" value="OMH80129.1"/>
    <property type="molecule type" value="Genomic_DNA"/>
</dbReference>
<dbReference type="PROSITE" id="PS50082">
    <property type="entry name" value="WD_REPEATS_2"/>
    <property type="match status" value="2"/>
</dbReference>
<keyword evidence="6" id="KW-0963">Cytoplasm</keyword>